<accession>A0ABN1MM64</accession>
<evidence type="ECO:0000256" key="1">
    <source>
        <dbReference type="ARBA" id="ARBA00022729"/>
    </source>
</evidence>
<dbReference type="Pfam" id="PF18962">
    <property type="entry name" value="Por_Secre_tail"/>
    <property type="match status" value="1"/>
</dbReference>
<dbReference type="Gene3D" id="2.40.128.720">
    <property type="match status" value="1"/>
</dbReference>
<keyword evidence="4" id="KW-1185">Reference proteome</keyword>
<comment type="caution">
    <text evidence="3">The sequence shown here is derived from an EMBL/GenBank/DDBJ whole genome shotgun (WGS) entry which is preliminary data.</text>
</comment>
<evidence type="ECO:0000259" key="2">
    <source>
        <dbReference type="Pfam" id="PF18962"/>
    </source>
</evidence>
<evidence type="ECO:0000313" key="4">
    <source>
        <dbReference type="Proteomes" id="UP001501126"/>
    </source>
</evidence>
<dbReference type="InterPro" id="IPR026444">
    <property type="entry name" value="Secre_tail"/>
</dbReference>
<dbReference type="NCBIfam" id="TIGR04183">
    <property type="entry name" value="Por_Secre_tail"/>
    <property type="match status" value="1"/>
</dbReference>
<evidence type="ECO:0000313" key="3">
    <source>
        <dbReference type="EMBL" id="GAA0874315.1"/>
    </source>
</evidence>
<protein>
    <recommendedName>
        <fullName evidence="2">Secretion system C-terminal sorting domain-containing protein</fullName>
    </recommendedName>
</protein>
<keyword evidence="1" id="KW-0732">Signal</keyword>
<reference evidence="3 4" key="1">
    <citation type="journal article" date="2019" name="Int. J. Syst. Evol. Microbiol.">
        <title>The Global Catalogue of Microorganisms (GCM) 10K type strain sequencing project: providing services to taxonomists for standard genome sequencing and annotation.</title>
        <authorList>
            <consortium name="The Broad Institute Genomics Platform"/>
            <consortium name="The Broad Institute Genome Sequencing Center for Infectious Disease"/>
            <person name="Wu L."/>
            <person name="Ma J."/>
        </authorList>
    </citation>
    <scope>NUCLEOTIDE SEQUENCE [LARGE SCALE GENOMIC DNA]</scope>
    <source>
        <strain evidence="3 4">JCM 16083</strain>
    </source>
</reference>
<dbReference type="EMBL" id="BAAAFH010000003">
    <property type="protein sequence ID" value="GAA0874315.1"/>
    <property type="molecule type" value="Genomic_DNA"/>
</dbReference>
<sequence>MKRKVLLLTAIGMVVQGWLWGQLPVATDKISLIPTHLRSEYAAHSGITPRYNLNKSNDSYDTPYSLKKYAVSGGVETLANNYILTYFPGGQLRTLTMQDGAYQNLSRKIYNYDGYGNVSSIIHQNWNVVNNFWVYGYRTINTYTPEGYYSSSLQEIYNAGEWEYDGEVRMEYERDAENRFTSLRGFESEDGEHWEEVYVFNYAYGETSDPIVIDISVWNVNLLSYEGFQRMEISEWGPSEFRPDYYFVGLDGVQKITDGIIGKRSELDQYYPADFILYADYQMELGAYTQQLSVTSDYDGEGNRTEIIFDVWNGSDYEPIERYVQHFDDCYGFEGSLQYEYIDPSGWQLDDGQFFEGEKTPYNESCFVSAYDVYEDYAVAEPAGIRRGRWVIEQAPNLSISEEEDKNALQIYPNPAENTVTLNRKNEESAIVKVVGIDGRVYIESEINTSNVSLDVSHLPAGIYTLLLETANDILMHKLVKK</sequence>
<dbReference type="Proteomes" id="UP001501126">
    <property type="component" value="Unassembled WGS sequence"/>
</dbReference>
<feature type="domain" description="Secretion system C-terminal sorting" evidence="2">
    <location>
        <begin position="411"/>
        <end position="480"/>
    </location>
</feature>
<name>A0ABN1MM64_9FLAO</name>
<organism evidence="3 4">
    <name type="scientific">Wandonia haliotis</name>
    <dbReference type="NCBI Taxonomy" id="574963"/>
    <lineage>
        <taxon>Bacteria</taxon>
        <taxon>Pseudomonadati</taxon>
        <taxon>Bacteroidota</taxon>
        <taxon>Flavobacteriia</taxon>
        <taxon>Flavobacteriales</taxon>
        <taxon>Crocinitomicaceae</taxon>
        <taxon>Wandonia</taxon>
    </lineage>
</organism>
<gene>
    <name evidence="3" type="ORF">GCM10009118_07230</name>
</gene>
<proteinExistence type="predicted"/>
<dbReference type="RefSeq" id="WP_343785215.1">
    <property type="nucleotide sequence ID" value="NZ_BAAAFH010000003.1"/>
</dbReference>